<accession>A0ACC8XFI2</accession>
<reference evidence="1" key="1">
    <citation type="submission" date="2016-08" db="EMBL/GenBank/DDBJ databases">
        <authorList>
            <person name="Ngugi D.K."/>
            <person name="Miyake S."/>
            <person name="Stingl U."/>
        </authorList>
    </citation>
    <scope>NUCLEOTIDE SEQUENCE</scope>
    <source>
        <strain evidence="1">SCG-B11WGA-EpuloA1</strain>
    </source>
</reference>
<proteinExistence type="predicted"/>
<evidence type="ECO:0000313" key="2">
    <source>
        <dbReference type="Proteomes" id="UP000188605"/>
    </source>
</evidence>
<name>A0ACC8XFI2_9FIRM</name>
<dbReference type="Proteomes" id="UP000188605">
    <property type="component" value="Unassembled WGS sequence"/>
</dbReference>
<sequence length="304" mass="34470">MAEGLVSRLQTYSTKDGPGIRTTAFFISCNLRCVWCANPESMYPNIKLFHQQNFCKQCGKCVALSEGTITLENNKIVIDRENCKILGKLPSICNYNAYVEQGQLIDAETLAKKLARDKHFFYNSNGGVTFSGGEPFLQPELLLETMQKLKQQNIHIAIETAGLWDFDKNKAIVDLCDLFLFDIKAYDRDIHKKCTGVYNDKILETVIKIANYGKKLRIRLIIVPTFNDAKQDIIDRVHFIKSLGSAVEQVDILKYHNLGEGKYHAQGLPYPLKMLEFEEDILDNVVNETFKLCESLNLNTTIGG</sequence>
<gene>
    <name evidence="1" type="ORF">AN396_02445</name>
</gene>
<dbReference type="EMBL" id="LJDB01000021">
    <property type="protein sequence ID" value="ONI42106.1"/>
    <property type="molecule type" value="Genomic_DNA"/>
</dbReference>
<evidence type="ECO:0000313" key="1">
    <source>
        <dbReference type="EMBL" id="ONI42106.1"/>
    </source>
</evidence>
<organism evidence="1 2">
    <name type="scientific">Candidatus Epulonipiscium fishelsonii</name>
    <dbReference type="NCBI Taxonomy" id="77094"/>
    <lineage>
        <taxon>Bacteria</taxon>
        <taxon>Bacillati</taxon>
        <taxon>Bacillota</taxon>
        <taxon>Clostridia</taxon>
        <taxon>Lachnospirales</taxon>
        <taxon>Lachnospiraceae</taxon>
        <taxon>Candidatus Epulonipiscium</taxon>
    </lineage>
</organism>
<keyword evidence="2" id="KW-1185">Reference proteome</keyword>
<protein>
    <submittedName>
        <fullName evidence="1">Uncharacterized protein</fullName>
    </submittedName>
</protein>
<comment type="caution">
    <text evidence="1">The sequence shown here is derived from an EMBL/GenBank/DDBJ whole genome shotgun (WGS) entry which is preliminary data.</text>
</comment>